<dbReference type="SMART" id="SM00448">
    <property type="entry name" value="REC"/>
    <property type="match status" value="1"/>
</dbReference>
<dbReference type="SUPFAM" id="SSF52172">
    <property type="entry name" value="CheY-like"/>
    <property type="match status" value="1"/>
</dbReference>
<dbReference type="GO" id="GO:0000160">
    <property type="term" value="P:phosphorelay signal transduction system"/>
    <property type="evidence" value="ECO:0007669"/>
    <property type="project" value="UniProtKB-KW"/>
</dbReference>
<evidence type="ECO:0000256" key="9">
    <source>
        <dbReference type="ARBA" id="ARBA00024867"/>
    </source>
</evidence>
<dbReference type="CDD" id="cd17536">
    <property type="entry name" value="REC_YesN-like"/>
    <property type="match status" value="1"/>
</dbReference>
<feature type="domain" description="HTH araC/xylS-type" evidence="11">
    <location>
        <begin position="161"/>
        <end position="260"/>
    </location>
</feature>
<evidence type="ECO:0000256" key="2">
    <source>
        <dbReference type="ARBA" id="ARBA00018672"/>
    </source>
</evidence>
<keyword evidence="8" id="KW-0804">Transcription</keyword>
<dbReference type="EMBL" id="ACIO01000019">
    <property type="protein sequence ID" value="EFD01488.1"/>
    <property type="molecule type" value="Genomic_DNA"/>
</dbReference>
<dbReference type="InterPro" id="IPR051552">
    <property type="entry name" value="HptR"/>
</dbReference>
<evidence type="ECO:0000313" key="14">
    <source>
        <dbReference type="Proteomes" id="UP000004968"/>
    </source>
</evidence>
<evidence type="ECO:0000256" key="7">
    <source>
        <dbReference type="ARBA" id="ARBA00023125"/>
    </source>
</evidence>
<protein>
    <recommendedName>
        <fullName evidence="2">Stage 0 sporulation protein A homolog</fullName>
    </recommendedName>
</protein>
<reference evidence="13 14" key="1">
    <citation type="submission" date="2010-01" db="EMBL/GenBank/DDBJ databases">
        <authorList>
            <person name="Weinstock G."/>
            <person name="Sodergren E."/>
            <person name="Clifton S."/>
            <person name="Fulton L."/>
            <person name="Fulton B."/>
            <person name="Courtney L."/>
            <person name="Fronick C."/>
            <person name="Harrison M."/>
            <person name="Strong C."/>
            <person name="Farmer C."/>
            <person name="Delahaunty K."/>
            <person name="Markovic C."/>
            <person name="Hall O."/>
            <person name="Minx P."/>
            <person name="Tomlinson C."/>
            <person name="Mitreva M."/>
            <person name="Nelson J."/>
            <person name="Hou S."/>
            <person name="Wollam A."/>
            <person name="Pepin K.H."/>
            <person name="Johnson M."/>
            <person name="Bhonagiri V."/>
            <person name="Nash W.E."/>
            <person name="Warren W."/>
            <person name="Chinwalla A."/>
            <person name="Mardis E.R."/>
            <person name="Wilson R.K."/>
        </authorList>
    </citation>
    <scope>NUCLEOTIDE SEQUENCE [LARGE SCALE GENOMIC DNA]</scope>
    <source>
        <strain evidence="13 14">DSM 13479</strain>
    </source>
</reference>
<comment type="subcellular location">
    <subcellularLocation>
        <location evidence="1">Cytoplasm</location>
    </subcellularLocation>
</comment>
<keyword evidence="6" id="KW-0805">Transcription regulation</keyword>
<dbReference type="PANTHER" id="PTHR42713">
    <property type="entry name" value="HISTIDINE KINASE-RELATED"/>
    <property type="match status" value="1"/>
</dbReference>
<gene>
    <name evidence="13" type="ORF">CLOSTHATH_00284</name>
</gene>
<dbReference type="Gene3D" id="1.10.10.60">
    <property type="entry name" value="Homeodomain-like"/>
    <property type="match status" value="2"/>
</dbReference>
<comment type="function">
    <text evidence="9">May play the central regulatory role in sporulation. It may be an element of the effector pathway responsible for the activation of sporulation genes in response to nutritional stress. Spo0A may act in concert with spo0H (a sigma factor) to control the expression of some genes that are critical to the sporulation process.</text>
</comment>
<dbReference type="InterPro" id="IPR011006">
    <property type="entry name" value="CheY-like_superfamily"/>
</dbReference>
<dbReference type="Proteomes" id="UP000004968">
    <property type="component" value="Unassembled WGS sequence"/>
</dbReference>
<keyword evidence="4 10" id="KW-0597">Phosphoprotein</keyword>
<dbReference type="SMART" id="SM00342">
    <property type="entry name" value="HTH_ARAC"/>
    <property type="match status" value="1"/>
</dbReference>
<evidence type="ECO:0000256" key="5">
    <source>
        <dbReference type="ARBA" id="ARBA00023012"/>
    </source>
</evidence>
<comment type="caution">
    <text evidence="13">The sequence shown here is derived from an EMBL/GenBank/DDBJ whole genome shotgun (WGS) entry which is preliminary data.</text>
</comment>
<dbReference type="GO" id="GO:0005737">
    <property type="term" value="C:cytoplasm"/>
    <property type="evidence" value="ECO:0007669"/>
    <property type="project" value="UniProtKB-SubCell"/>
</dbReference>
<evidence type="ECO:0000256" key="10">
    <source>
        <dbReference type="PROSITE-ProRule" id="PRU00169"/>
    </source>
</evidence>
<evidence type="ECO:0000313" key="13">
    <source>
        <dbReference type="EMBL" id="EFD01488.1"/>
    </source>
</evidence>
<organism evidence="13 14">
    <name type="scientific">Hungatella hathewayi DSM 13479</name>
    <dbReference type="NCBI Taxonomy" id="566550"/>
    <lineage>
        <taxon>Bacteria</taxon>
        <taxon>Bacillati</taxon>
        <taxon>Bacillota</taxon>
        <taxon>Clostridia</taxon>
        <taxon>Lachnospirales</taxon>
        <taxon>Lachnospiraceae</taxon>
        <taxon>Hungatella</taxon>
    </lineage>
</organism>
<dbReference type="InterPro" id="IPR009057">
    <property type="entry name" value="Homeodomain-like_sf"/>
</dbReference>
<name>D3A9L3_9FIRM</name>
<evidence type="ECO:0000256" key="6">
    <source>
        <dbReference type="ARBA" id="ARBA00023015"/>
    </source>
</evidence>
<evidence type="ECO:0000256" key="4">
    <source>
        <dbReference type="ARBA" id="ARBA00022553"/>
    </source>
</evidence>
<keyword evidence="7" id="KW-0238">DNA-binding</keyword>
<dbReference type="GO" id="GO:0003700">
    <property type="term" value="F:DNA-binding transcription factor activity"/>
    <property type="evidence" value="ECO:0007669"/>
    <property type="project" value="InterPro"/>
</dbReference>
<feature type="modified residue" description="4-aspartylphosphate" evidence="10">
    <location>
        <position position="63"/>
    </location>
</feature>
<accession>D3A9L3</accession>
<dbReference type="PROSITE" id="PS01124">
    <property type="entry name" value="HTH_ARAC_FAMILY_2"/>
    <property type="match status" value="1"/>
</dbReference>
<dbReference type="PANTHER" id="PTHR42713:SF3">
    <property type="entry name" value="TRANSCRIPTIONAL REGULATORY PROTEIN HPTR"/>
    <property type="match status" value="1"/>
</dbReference>
<evidence type="ECO:0000256" key="8">
    <source>
        <dbReference type="ARBA" id="ARBA00023163"/>
    </source>
</evidence>
<evidence type="ECO:0000259" key="11">
    <source>
        <dbReference type="PROSITE" id="PS01124"/>
    </source>
</evidence>
<dbReference type="GO" id="GO:0043565">
    <property type="term" value="F:sequence-specific DNA binding"/>
    <property type="evidence" value="ECO:0007669"/>
    <property type="project" value="InterPro"/>
</dbReference>
<dbReference type="InterPro" id="IPR018060">
    <property type="entry name" value="HTH_AraC"/>
</dbReference>
<dbReference type="PROSITE" id="PS50110">
    <property type="entry name" value="RESPONSE_REGULATORY"/>
    <property type="match status" value="1"/>
</dbReference>
<sequence length="267" mass="30296">MEKKGGGAMYHLLVVEDESLIRRGIRAFIDFDRLGIDEFFEAENGEEGLEAVRSHRIDLILADINMPKMNGLEFCRLAKELDPSIKIAILTGYDYLDYAIRAIKIGVDDYALKPLSRDDVQKLLFHLVEKKKEADNFAAVRQAVDKLAGNAGTEDESGLRAQMAGILEEHLSDSHFSLSTMAAELGYNISYLSTLFKRCFGENFRDYLFDLRLERAKILLLSTQMKNYEIAAAVGIDDPNYFSVCFRRKYKKTPKEFRSEAGHGETI</sequence>
<evidence type="ECO:0000259" key="12">
    <source>
        <dbReference type="PROSITE" id="PS50110"/>
    </source>
</evidence>
<evidence type="ECO:0000256" key="3">
    <source>
        <dbReference type="ARBA" id="ARBA00022490"/>
    </source>
</evidence>
<dbReference type="HOGENOM" id="CLU_000445_5_1_9"/>
<dbReference type="AlphaFoldDB" id="D3A9L3"/>
<keyword evidence="3" id="KW-0963">Cytoplasm</keyword>
<dbReference type="InterPro" id="IPR001789">
    <property type="entry name" value="Sig_transdc_resp-reg_receiver"/>
</dbReference>
<proteinExistence type="predicted"/>
<dbReference type="Pfam" id="PF12833">
    <property type="entry name" value="HTH_18"/>
    <property type="match status" value="1"/>
</dbReference>
<keyword evidence="5" id="KW-0902">Two-component regulatory system</keyword>
<evidence type="ECO:0000256" key="1">
    <source>
        <dbReference type="ARBA" id="ARBA00004496"/>
    </source>
</evidence>
<feature type="domain" description="Response regulatory" evidence="12">
    <location>
        <begin position="11"/>
        <end position="128"/>
    </location>
</feature>
<dbReference type="Gene3D" id="3.40.50.2300">
    <property type="match status" value="1"/>
</dbReference>
<dbReference type="Pfam" id="PF00072">
    <property type="entry name" value="Response_reg"/>
    <property type="match status" value="1"/>
</dbReference>
<dbReference type="SUPFAM" id="SSF46689">
    <property type="entry name" value="Homeodomain-like"/>
    <property type="match status" value="2"/>
</dbReference>